<dbReference type="PROSITE" id="PS50927">
    <property type="entry name" value="BULB_LECTIN"/>
    <property type="match status" value="1"/>
</dbReference>
<accession>A0ABS2TS15</accession>
<dbReference type="RefSeq" id="WP_205358000.1">
    <property type="nucleotide sequence ID" value="NZ_JADKYB010000008.1"/>
</dbReference>
<dbReference type="SMART" id="SM00108">
    <property type="entry name" value="B_lectin"/>
    <property type="match status" value="1"/>
</dbReference>
<evidence type="ECO:0000259" key="2">
    <source>
        <dbReference type="PROSITE" id="PS50927"/>
    </source>
</evidence>
<proteinExistence type="predicted"/>
<feature type="chain" id="PRO_5046699235" description="Bulb-type lectin domain-containing protein" evidence="1">
    <location>
        <begin position="35"/>
        <end position="168"/>
    </location>
</feature>
<evidence type="ECO:0000256" key="1">
    <source>
        <dbReference type="SAM" id="SignalP"/>
    </source>
</evidence>
<sequence length="168" mass="17838">MPMRLRSALAATRLAATMTAAAAAAVLVPSAATAAPASANDAWIPCPVGLTSNKVWAPGSNIGSGERWCVGQYQLTMQHDGNLVIYDVAGHPLWNSQTEGHSGAYATMQNDGNFVVYQGSQWLWNSQTGGNTGAYYYLCFQTDGNLVVYAPVPNTTPCHGAPRWWSGT</sequence>
<gene>
    <name evidence="3" type="ORF">ITX44_16535</name>
</gene>
<comment type="caution">
    <text evidence="3">The sequence shown here is derived from an EMBL/GenBank/DDBJ whole genome shotgun (WGS) entry which is preliminary data.</text>
</comment>
<evidence type="ECO:0000313" key="4">
    <source>
        <dbReference type="Proteomes" id="UP000749040"/>
    </source>
</evidence>
<protein>
    <recommendedName>
        <fullName evidence="2">Bulb-type lectin domain-containing protein</fullName>
    </recommendedName>
</protein>
<organism evidence="3 4">
    <name type="scientific">Actinacidiphila acididurans</name>
    <dbReference type="NCBI Taxonomy" id="2784346"/>
    <lineage>
        <taxon>Bacteria</taxon>
        <taxon>Bacillati</taxon>
        <taxon>Actinomycetota</taxon>
        <taxon>Actinomycetes</taxon>
        <taxon>Kitasatosporales</taxon>
        <taxon>Streptomycetaceae</taxon>
        <taxon>Actinacidiphila</taxon>
    </lineage>
</organism>
<reference evidence="3 4" key="1">
    <citation type="submission" date="2021-01" db="EMBL/GenBank/DDBJ databases">
        <title>Streptomyces acididurans sp. nov., isolated from a peat swamp forest soil.</title>
        <authorList>
            <person name="Chantavorakit T."/>
            <person name="Duangmal K."/>
        </authorList>
    </citation>
    <scope>NUCLEOTIDE SEQUENCE [LARGE SCALE GENOMIC DNA]</scope>
    <source>
        <strain evidence="3 4">KK5PA1</strain>
    </source>
</reference>
<evidence type="ECO:0000313" key="3">
    <source>
        <dbReference type="EMBL" id="MBM9506130.1"/>
    </source>
</evidence>
<keyword evidence="4" id="KW-1185">Reference proteome</keyword>
<dbReference type="EMBL" id="JADKYB010000008">
    <property type="protein sequence ID" value="MBM9506130.1"/>
    <property type="molecule type" value="Genomic_DNA"/>
</dbReference>
<dbReference type="InterPro" id="IPR001480">
    <property type="entry name" value="Bulb-type_lectin_dom"/>
</dbReference>
<feature type="signal peptide" evidence="1">
    <location>
        <begin position="1"/>
        <end position="34"/>
    </location>
</feature>
<feature type="domain" description="Bulb-type lectin" evidence="2">
    <location>
        <begin position="47"/>
        <end position="161"/>
    </location>
</feature>
<keyword evidence="1" id="KW-0732">Signal</keyword>
<dbReference type="Gene3D" id="2.90.10.10">
    <property type="entry name" value="Bulb-type lectin domain"/>
    <property type="match status" value="2"/>
</dbReference>
<dbReference type="InterPro" id="IPR036426">
    <property type="entry name" value="Bulb-type_lectin_dom_sf"/>
</dbReference>
<dbReference type="Proteomes" id="UP000749040">
    <property type="component" value="Unassembled WGS sequence"/>
</dbReference>
<name>A0ABS2TS15_9ACTN</name>
<dbReference type="SUPFAM" id="SSF51110">
    <property type="entry name" value="alpha-D-mannose-specific plant lectins"/>
    <property type="match status" value="1"/>
</dbReference>